<dbReference type="SMART" id="SM00235">
    <property type="entry name" value="ZnMc"/>
    <property type="match status" value="1"/>
</dbReference>
<dbReference type="Gene3D" id="2.150.10.10">
    <property type="entry name" value="Serralysin-like metalloprotease, C-terminal"/>
    <property type="match status" value="1"/>
</dbReference>
<keyword evidence="8" id="KW-0106">Calcium</keyword>
<reference evidence="10 11" key="1">
    <citation type="submission" date="2015-03" db="EMBL/GenBank/DDBJ databases">
        <authorList>
            <person name="Murphy D."/>
        </authorList>
    </citation>
    <scope>NUCLEOTIDE SEQUENCE [LARGE SCALE GENOMIC DNA]</scope>
    <source>
        <strain evidence="10 11">FCF326</strain>
    </source>
</reference>
<evidence type="ECO:0000256" key="6">
    <source>
        <dbReference type="ARBA" id="ARBA00022525"/>
    </source>
</evidence>
<comment type="catalytic activity">
    <reaction evidence="1">
        <text>Preferential cleavage of bonds with hydrophobic residues in P1'.</text>
        <dbReference type="EC" id="3.4.24.40"/>
    </reaction>
</comment>
<dbReference type="InterPro" id="IPR024079">
    <property type="entry name" value="MetalloPept_cat_dom_sf"/>
</dbReference>
<dbReference type="GO" id="GO:0005509">
    <property type="term" value="F:calcium ion binding"/>
    <property type="evidence" value="ECO:0007669"/>
    <property type="project" value="InterPro"/>
</dbReference>
<dbReference type="GO" id="GO:0006508">
    <property type="term" value="P:proteolysis"/>
    <property type="evidence" value="ECO:0007669"/>
    <property type="project" value="InterPro"/>
</dbReference>
<dbReference type="PRINTS" id="PR00313">
    <property type="entry name" value="CABNDNGRPT"/>
</dbReference>
<dbReference type="InterPro" id="IPR001343">
    <property type="entry name" value="Hemolysn_Ca-bd"/>
</dbReference>
<dbReference type="Pfam" id="PF00353">
    <property type="entry name" value="HemolysinCabind"/>
    <property type="match status" value="1"/>
</dbReference>
<dbReference type="Pfam" id="PF08548">
    <property type="entry name" value="Peptidase_M10_C"/>
    <property type="match status" value="1"/>
</dbReference>
<dbReference type="RefSeq" id="WP_074014054.1">
    <property type="nucleotide sequence ID" value="NZ_CAWMAB010000004.1"/>
</dbReference>
<comment type="subcellular location">
    <subcellularLocation>
        <location evidence="3">Secreted</location>
    </subcellularLocation>
</comment>
<evidence type="ECO:0000256" key="7">
    <source>
        <dbReference type="ARBA" id="ARBA00022737"/>
    </source>
</evidence>
<dbReference type="GO" id="GO:0008270">
    <property type="term" value="F:zinc ion binding"/>
    <property type="evidence" value="ECO:0007669"/>
    <property type="project" value="InterPro"/>
</dbReference>
<dbReference type="SUPFAM" id="SSF55486">
    <property type="entry name" value="Metalloproteases ('zincins'), catalytic domain"/>
    <property type="match status" value="1"/>
</dbReference>
<dbReference type="GO" id="GO:0008237">
    <property type="term" value="F:metallopeptidase activity"/>
    <property type="evidence" value="ECO:0007669"/>
    <property type="project" value="InterPro"/>
</dbReference>
<dbReference type="NCBIfam" id="TIGR03661">
    <property type="entry name" value="T1SS_VCA0849"/>
    <property type="match status" value="1"/>
</dbReference>
<evidence type="ECO:0000259" key="9">
    <source>
        <dbReference type="SMART" id="SM00235"/>
    </source>
</evidence>
<dbReference type="AlphaFoldDB" id="A0A0T9L2B2"/>
<evidence type="ECO:0000256" key="4">
    <source>
        <dbReference type="ARBA" id="ARBA00009490"/>
    </source>
</evidence>
<dbReference type="InterPro" id="IPR013858">
    <property type="entry name" value="Peptidase_M10B_C"/>
</dbReference>
<sequence length="437" mass="48754">MLKEYLKTHTDVINSNEEISINNRSNNIELSAIVYDYKWENKDNHNMTAVTYSFKQSISQEYHYYRLKNDGPISALNQWQISQTRIAMQSISDVANIRFIEVNESVNANIPIVNVHPEQPISAAGYARLPGGADNLSPVCINADFSENLTPTRSNYGGRVFTHEIMHALGLKHTHDTVRLTQQKSVMSYYSEWYSDADYAGHYASTPQLYDIAALQYLYGPNMSTRTGNDIYTYSSHAPILCIWDADGIDTLDFSHQTQDQVINLTSGSCSNIGGLKGNISIAYGVVIENAIGGSGNDQLWGNKEVNVLAGGDGDDKLSGGNGADHLWGGKGNNTFIYHHTEDSLTTSADTIHDFKSGEDKIDLSPLIYGNEDIALVDKFSFSGQTEIMQKYDEVRDITYLMVDFDNKRHEADMMIKLTGKHQLTLNNFIINPLLTT</sequence>
<dbReference type="InterPro" id="IPR011049">
    <property type="entry name" value="Serralysin-like_metalloprot_C"/>
</dbReference>
<feature type="domain" description="Peptidase metallopeptidase" evidence="9">
    <location>
        <begin position="35"/>
        <end position="221"/>
    </location>
</feature>
<name>A0A0T9L2B2_YERKR</name>
<evidence type="ECO:0000256" key="8">
    <source>
        <dbReference type="ARBA" id="ARBA00022837"/>
    </source>
</evidence>
<dbReference type="Gene3D" id="3.40.390.10">
    <property type="entry name" value="Collagenase (Catalytic Domain)"/>
    <property type="match status" value="1"/>
</dbReference>
<keyword evidence="10" id="KW-0378">Hydrolase</keyword>
<comment type="cofactor">
    <cofactor evidence="2">
        <name>Ca(2+)</name>
        <dbReference type="ChEBI" id="CHEBI:29108"/>
    </cofactor>
</comment>
<dbReference type="InterPro" id="IPR019960">
    <property type="entry name" value="T1SS_VCA0849"/>
</dbReference>
<evidence type="ECO:0000313" key="10">
    <source>
        <dbReference type="EMBL" id="CNE50378.1"/>
    </source>
</evidence>
<gene>
    <name evidence="10" type="primary">prtC</name>
    <name evidence="10" type="ORF">ERS008491_01449</name>
</gene>
<organism evidence="10 11">
    <name type="scientific">Yersinia kristensenii</name>
    <dbReference type="NCBI Taxonomy" id="28152"/>
    <lineage>
        <taxon>Bacteria</taxon>
        <taxon>Pseudomonadati</taxon>
        <taxon>Pseudomonadota</taxon>
        <taxon>Gammaproteobacteria</taxon>
        <taxon>Enterobacterales</taxon>
        <taxon>Yersiniaceae</taxon>
        <taxon>Yersinia</taxon>
    </lineage>
</organism>
<evidence type="ECO:0000256" key="2">
    <source>
        <dbReference type="ARBA" id="ARBA00001913"/>
    </source>
</evidence>
<keyword evidence="6" id="KW-0964">Secreted</keyword>
<dbReference type="SUPFAM" id="SSF51120">
    <property type="entry name" value="beta-Roll"/>
    <property type="match status" value="1"/>
</dbReference>
<dbReference type="Proteomes" id="UP000045824">
    <property type="component" value="Unassembled WGS sequence"/>
</dbReference>
<dbReference type="CDD" id="cd04277">
    <property type="entry name" value="ZnMc_serralysin_like"/>
    <property type="match status" value="1"/>
</dbReference>
<protein>
    <recommendedName>
        <fullName evidence="5">serralysin</fullName>
        <ecNumber evidence="5">3.4.24.40</ecNumber>
    </recommendedName>
</protein>
<evidence type="ECO:0000256" key="1">
    <source>
        <dbReference type="ARBA" id="ARBA00001609"/>
    </source>
</evidence>
<dbReference type="GO" id="GO:0005615">
    <property type="term" value="C:extracellular space"/>
    <property type="evidence" value="ECO:0007669"/>
    <property type="project" value="InterPro"/>
</dbReference>
<evidence type="ECO:0000313" key="11">
    <source>
        <dbReference type="Proteomes" id="UP000045824"/>
    </source>
</evidence>
<dbReference type="EC" id="3.4.24.40" evidence="5"/>
<evidence type="ECO:0000256" key="3">
    <source>
        <dbReference type="ARBA" id="ARBA00004613"/>
    </source>
</evidence>
<proteinExistence type="inferred from homology"/>
<dbReference type="InterPro" id="IPR034033">
    <property type="entry name" value="Serralysin-like"/>
</dbReference>
<evidence type="ECO:0000256" key="5">
    <source>
        <dbReference type="ARBA" id="ARBA00012422"/>
    </source>
</evidence>
<dbReference type="EMBL" id="CPYI01000004">
    <property type="protein sequence ID" value="CNE50378.1"/>
    <property type="molecule type" value="Genomic_DNA"/>
</dbReference>
<dbReference type="InterPro" id="IPR006026">
    <property type="entry name" value="Peptidase_Metallo"/>
</dbReference>
<comment type="similarity">
    <text evidence="4">Belongs to the peptidase M10B family.</text>
</comment>
<accession>A0A0T9L2B2</accession>
<keyword evidence="7" id="KW-0677">Repeat</keyword>